<dbReference type="CDD" id="cd06580">
    <property type="entry name" value="TM_PBP1_transp_TpRbsC_like"/>
    <property type="match status" value="1"/>
</dbReference>
<keyword evidence="7" id="KW-0762">Sugar transport</keyword>
<comment type="subcellular location">
    <subcellularLocation>
        <location evidence="1">Cell membrane</location>
        <topology evidence="1">Multi-pass membrane protein</topology>
    </subcellularLocation>
</comment>
<keyword evidence="5 6" id="KW-0472">Membrane</keyword>
<keyword evidence="8" id="KW-1185">Reference proteome</keyword>
<keyword evidence="2" id="KW-1003">Cell membrane</keyword>
<feature type="transmembrane region" description="Helical" evidence="6">
    <location>
        <begin position="84"/>
        <end position="102"/>
    </location>
</feature>
<feature type="transmembrane region" description="Helical" evidence="6">
    <location>
        <begin position="225"/>
        <end position="244"/>
    </location>
</feature>
<dbReference type="Pfam" id="PF02653">
    <property type="entry name" value="BPD_transp_2"/>
    <property type="match status" value="1"/>
</dbReference>
<keyword evidence="7" id="KW-0813">Transport</keyword>
<dbReference type="EMBL" id="REFI01000013">
    <property type="protein sequence ID" value="RMA77406.1"/>
    <property type="molecule type" value="Genomic_DNA"/>
</dbReference>
<dbReference type="GO" id="GO:0005886">
    <property type="term" value="C:plasma membrane"/>
    <property type="evidence" value="ECO:0007669"/>
    <property type="project" value="UniProtKB-SubCell"/>
</dbReference>
<feature type="transmembrane region" description="Helical" evidence="6">
    <location>
        <begin position="358"/>
        <end position="379"/>
    </location>
</feature>
<accession>A0A3L9ZY84</accession>
<name>A0A3L9ZY84_9BACT</name>
<feature type="transmembrane region" description="Helical" evidence="6">
    <location>
        <begin position="109"/>
        <end position="128"/>
    </location>
</feature>
<feature type="transmembrane region" description="Helical" evidence="6">
    <location>
        <begin position="148"/>
        <end position="169"/>
    </location>
</feature>
<reference evidence="7 8" key="1">
    <citation type="submission" date="2018-10" db="EMBL/GenBank/DDBJ databases">
        <title>Genomic Encyclopedia of Archaeal and Bacterial Type Strains, Phase II (KMG-II): from individual species to whole genera.</title>
        <authorList>
            <person name="Goeker M."/>
        </authorList>
    </citation>
    <scope>NUCLEOTIDE SEQUENCE [LARGE SCALE GENOMIC DNA]</scope>
    <source>
        <strain evidence="7 8">ATCC 29870</strain>
    </source>
</reference>
<gene>
    <name evidence="7" type="ORF">JN00_0599</name>
</gene>
<feature type="transmembrane region" description="Helical" evidence="6">
    <location>
        <begin position="178"/>
        <end position="196"/>
    </location>
</feature>
<dbReference type="OrthoDB" id="45037at2"/>
<feature type="non-terminal residue" evidence="7">
    <location>
        <position position="557"/>
    </location>
</feature>
<evidence type="ECO:0000256" key="1">
    <source>
        <dbReference type="ARBA" id="ARBA00004651"/>
    </source>
</evidence>
<dbReference type="InterPro" id="IPR001851">
    <property type="entry name" value="ABC_transp_permease"/>
</dbReference>
<keyword evidence="4 6" id="KW-1133">Transmembrane helix</keyword>
<dbReference type="RefSeq" id="WP_121941032.1">
    <property type="nucleotide sequence ID" value="NZ_REFI01000013.1"/>
</dbReference>
<protein>
    <submittedName>
        <fullName evidence="7">Simple sugar transport system permease protein</fullName>
    </submittedName>
</protein>
<feature type="transmembrane region" description="Helical" evidence="6">
    <location>
        <begin position="275"/>
        <end position="295"/>
    </location>
</feature>
<comment type="caution">
    <text evidence="7">The sequence shown here is derived from an EMBL/GenBank/DDBJ whole genome shotgun (WGS) entry which is preliminary data.</text>
</comment>
<proteinExistence type="predicted"/>
<dbReference type="PANTHER" id="PTHR47089:SF1">
    <property type="entry name" value="GUANOSINE ABC TRANSPORTER PERMEASE PROTEIN NUPP"/>
    <property type="match status" value="1"/>
</dbReference>
<evidence type="ECO:0000313" key="8">
    <source>
        <dbReference type="Proteomes" id="UP000267246"/>
    </source>
</evidence>
<dbReference type="GO" id="GO:0022857">
    <property type="term" value="F:transmembrane transporter activity"/>
    <property type="evidence" value="ECO:0007669"/>
    <property type="project" value="InterPro"/>
</dbReference>
<feature type="transmembrane region" description="Helical" evidence="6">
    <location>
        <begin position="315"/>
        <end position="337"/>
    </location>
</feature>
<dbReference type="AlphaFoldDB" id="A0A3L9ZY84"/>
<evidence type="ECO:0000256" key="6">
    <source>
        <dbReference type="SAM" id="Phobius"/>
    </source>
</evidence>
<evidence type="ECO:0000256" key="5">
    <source>
        <dbReference type="ARBA" id="ARBA00023136"/>
    </source>
</evidence>
<evidence type="ECO:0000256" key="3">
    <source>
        <dbReference type="ARBA" id="ARBA00022692"/>
    </source>
</evidence>
<dbReference type="PANTHER" id="PTHR47089">
    <property type="entry name" value="ABC TRANSPORTER, PERMEASE PROTEIN"/>
    <property type="match status" value="1"/>
</dbReference>
<evidence type="ECO:0000313" key="7">
    <source>
        <dbReference type="EMBL" id="RMA77406.1"/>
    </source>
</evidence>
<evidence type="ECO:0000256" key="2">
    <source>
        <dbReference type="ARBA" id="ARBA00022475"/>
    </source>
</evidence>
<keyword evidence="3 6" id="KW-0812">Transmembrane</keyword>
<organism evidence="7 8">
    <name type="scientific">Metamycoplasma subdolum</name>
    <dbReference type="NCBI Taxonomy" id="92407"/>
    <lineage>
        <taxon>Bacteria</taxon>
        <taxon>Bacillati</taxon>
        <taxon>Mycoplasmatota</taxon>
        <taxon>Mycoplasmoidales</taxon>
        <taxon>Metamycoplasmataceae</taxon>
        <taxon>Metamycoplasma</taxon>
    </lineage>
</organism>
<sequence>MSQTVTKNNQEENKPEKLNFIGKIKRMFFLDANVSSRRKVYNSLWAIVFSLLIGALFLSFSGENPFGIIVNIFKKGITGDRQRLLYLIVIYGIASIGVGFGFKTGLFNMGVAGQMMLSGIFGILILNFTHKTSPHDPSIVDVTNSGLVFVAMIVGILTGFCLASIAGILKTYLKIHEVVSTILLNWIVVYIGKFFFKKYKELPTPNIYDGSAHLVIDGFWNRTTFIWMGLACLIFISLALFLVLKFTTLGYKIKVNGLNPDSSNYAGVNKHATTILSLGFSGALAGLAGFIYFVIFEGRYEVQEAPLTKGFDTVAIALLGVNSPIGIIFSSTFYSILDNSKAGLKLLYFSNDLIKDGGIDVIIGIIIYVAALSNALSVFQPAGFFWKIIKLYTQKAFKLKRKELNDLPEKRKIYLEKMALLKEEYKKNAPEFKLIKKQIRDLQDEVLLKVRAKGDNALSSKEVEDIFINLANEKYALENKLNELGYFAIKDLKNWYLAEKFQYKNKVKELEKQHIEYFNFWLKDSYENWKKFRKQRSEIIKQRNLEIKALKESQRNV</sequence>
<dbReference type="Proteomes" id="UP000267246">
    <property type="component" value="Unassembled WGS sequence"/>
</dbReference>
<evidence type="ECO:0000256" key="4">
    <source>
        <dbReference type="ARBA" id="ARBA00022989"/>
    </source>
</evidence>
<feature type="transmembrane region" description="Helical" evidence="6">
    <location>
        <begin position="40"/>
        <end position="60"/>
    </location>
</feature>